<sequence length="79" mass="9007">MNIVGSRWVLKTKLKLVGSVEHFKACFVAKGYNQLIVIDVHDISSVASKLGCAYVYFTFSIHYKLQHYGSKILLWASKR</sequence>
<evidence type="ECO:0000313" key="1">
    <source>
        <dbReference type="EnsemblPlants" id="Solyc05g023863.1.1"/>
    </source>
</evidence>
<protein>
    <submittedName>
        <fullName evidence="1">Uncharacterized protein</fullName>
    </submittedName>
</protein>
<dbReference type="Proteomes" id="UP000004994">
    <property type="component" value="Chromosome 5"/>
</dbReference>
<dbReference type="Gramene" id="Solyc05g023863.1.1">
    <property type="protein sequence ID" value="Solyc05g023863.1.1"/>
    <property type="gene ID" value="Solyc05g023863.1"/>
</dbReference>
<dbReference type="InParanoid" id="A0A3Q7GIZ1"/>
<dbReference type="AlphaFoldDB" id="A0A3Q7GIZ1"/>
<accession>A0A3Q7GIZ1</accession>
<reference evidence="1" key="1">
    <citation type="journal article" date="2012" name="Nature">
        <title>The tomato genome sequence provides insights into fleshy fruit evolution.</title>
        <authorList>
            <consortium name="Tomato Genome Consortium"/>
        </authorList>
    </citation>
    <scope>NUCLEOTIDE SEQUENCE [LARGE SCALE GENOMIC DNA]</scope>
    <source>
        <strain evidence="1">cv. Heinz 1706</strain>
    </source>
</reference>
<reference evidence="1" key="2">
    <citation type="submission" date="2019-01" db="UniProtKB">
        <authorList>
            <consortium name="EnsemblPlants"/>
        </authorList>
    </citation>
    <scope>IDENTIFICATION</scope>
    <source>
        <strain evidence="1">cv. Heinz 1706</strain>
    </source>
</reference>
<proteinExistence type="predicted"/>
<dbReference type="EnsemblPlants" id="Solyc05g023863.1.1">
    <property type="protein sequence ID" value="Solyc05g023863.1.1"/>
    <property type="gene ID" value="Solyc05g023863.1"/>
</dbReference>
<evidence type="ECO:0000313" key="2">
    <source>
        <dbReference type="Proteomes" id="UP000004994"/>
    </source>
</evidence>
<name>A0A3Q7GIZ1_SOLLC</name>
<keyword evidence="2" id="KW-1185">Reference proteome</keyword>
<organism evidence="1">
    <name type="scientific">Solanum lycopersicum</name>
    <name type="common">Tomato</name>
    <name type="synonym">Lycopersicon esculentum</name>
    <dbReference type="NCBI Taxonomy" id="4081"/>
    <lineage>
        <taxon>Eukaryota</taxon>
        <taxon>Viridiplantae</taxon>
        <taxon>Streptophyta</taxon>
        <taxon>Embryophyta</taxon>
        <taxon>Tracheophyta</taxon>
        <taxon>Spermatophyta</taxon>
        <taxon>Magnoliopsida</taxon>
        <taxon>eudicotyledons</taxon>
        <taxon>Gunneridae</taxon>
        <taxon>Pentapetalae</taxon>
        <taxon>asterids</taxon>
        <taxon>lamiids</taxon>
        <taxon>Solanales</taxon>
        <taxon>Solanaceae</taxon>
        <taxon>Solanoideae</taxon>
        <taxon>Solaneae</taxon>
        <taxon>Solanum</taxon>
        <taxon>Solanum subgen. Lycopersicon</taxon>
    </lineage>
</organism>